<feature type="compositionally biased region" description="Low complexity" evidence="7">
    <location>
        <begin position="123"/>
        <end position="139"/>
    </location>
</feature>
<dbReference type="SUPFAM" id="SSF53850">
    <property type="entry name" value="Periplasmic binding protein-like II"/>
    <property type="match status" value="1"/>
</dbReference>
<comment type="function">
    <text evidence="1">Trans-acting transcriptional regulator of RuBisCO genes (rbcL and rbcS) expression.</text>
</comment>
<dbReference type="OrthoDB" id="566248at2759"/>
<evidence type="ECO:0000313" key="9">
    <source>
        <dbReference type="EMBL" id="GHP02177.1"/>
    </source>
</evidence>
<reference evidence="9" key="1">
    <citation type="submission" date="2020-10" db="EMBL/GenBank/DDBJ databases">
        <title>Unveiling of a novel bifunctional photoreceptor, Dualchrome1, isolated from a cosmopolitan green alga.</title>
        <authorList>
            <person name="Suzuki S."/>
            <person name="Kawachi M."/>
        </authorList>
    </citation>
    <scope>NUCLEOTIDE SEQUENCE</scope>
    <source>
        <strain evidence="9">NIES 2893</strain>
    </source>
</reference>
<dbReference type="InterPro" id="IPR036388">
    <property type="entry name" value="WH-like_DNA-bd_sf"/>
</dbReference>
<feature type="region of interest" description="Disordered" evidence="7">
    <location>
        <begin position="1"/>
        <end position="23"/>
    </location>
</feature>
<evidence type="ECO:0000259" key="8">
    <source>
        <dbReference type="PROSITE" id="PS50931"/>
    </source>
</evidence>
<evidence type="ECO:0000256" key="6">
    <source>
        <dbReference type="ARBA" id="ARBA00023163"/>
    </source>
</evidence>
<dbReference type="Pfam" id="PF00126">
    <property type="entry name" value="HTH_1"/>
    <property type="match status" value="1"/>
</dbReference>
<dbReference type="GO" id="GO:0000976">
    <property type="term" value="F:transcription cis-regulatory region binding"/>
    <property type="evidence" value="ECO:0007669"/>
    <property type="project" value="TreeGrafter"/>
</dbReference>
<dbReference type="Gene3D" id="3.40.190.290">
    <property type="match status" value="1"/>
</dbReference>
<gene>
    <name evidence="9" type="ORF">PPROV_000093400</name>
</gene>
<comment type="similarity">
    <text evidence="2">Belongs to the LysR transcriptional regulatory family.</text>
</comment>
<dbReference type="PANTHER" id="PTHR30126">
    <property type="entry name" value="HTH-TYPE TRANSCRIPTIONAL REGULATOR"/>
    <property type="match status" value="1"/>
</dbReference>
<proteinExistence type="inferred from homology"/>
<accession>A0A830HAU5</accession>
<dbReference type="Pfam" id="PF03466">
    <property type="entry name" value="LysR_substrate"/>
    <property type="match status" value="1"/>
</dbReference>
<evidence type="ECO:0000256" key="4">
    <source>
        <dbReference type="ARBA" id="ARBA00023015"/>
    </source>
</evidence>
<evidence type="ECO:0000256" key="2">
    <source>
        <dbReference type="ARBA" id="ARBA00009437"/>
    </source>
</evidence>
<dbReference type="Proteomes" id="UP000660262">
    <property type="component" value="Unassembled WGS sequence"/>
</dbReference>
<keyword evidence="4" id="KW-0805">Transcription regulation</keyword>
<dbReference type="Gene3D" id="1.10.10.10">
    <property type="entry name" value="Winged helix-like DNA-binding domain superfamily/Winged helix DNA-binding domain"/>
    <property type="match status" value="1"/>
</dbReference>
<dbReference type="PRINTS" id="PR00039">
    <property type="entry name" value="HTHLYSR"/>
</dbReference>
<dbReference type="GO" id="GO:0003700">
    <property type="term" value="F:DNA-binding transcription factor activity"/>
    <property type="evidence" value="ECO:0007669"/>
    <property type="project" value="InterPro"/>
</dbReference>
<evidence type="ECO:0000313" key="10">
    <source>
        <dbReference type="Proteomes" id="UP000660262"/>
    </source>
</evidence>
<sequence length="489" mass="53116">MAPQPLLPRRHAPQHNTAGASHNAGTANTAFRVVHAVASLTLALLTWRIVARPPGDVASSRCAAAAAECPATCRLHGRQRDEEASTSTARNGKRAPLFDYSKKGKNGASSAATQTEPERNGRSTSTSTSTTSTSTTSTSKQPPKNGRHAPERDLQAPPPLRRLVPERDVQSQIPPFTYQQLAVMKAIAQTQNFTEAGKLLYMSQTHISKEVEKLEQALNVQLFNRARGLGGVTLTEAGHLLLRYADRSLTIANEAQVALNDLLTLKTGELALGASQTTGTYLMPKLIATFRHRFPFVDVALQVDSTNRICSAVAEGDVDCAVIGGEVPRDLERSLHTALYRHDELALIISPRHPFAQQMHGGEPRGAAEQVITIEDLYHLDFVALEAASTTQRAHEELLRANGINVERLNVSMALNNIEAIKSAVSCDLGAAFVSVMAIEKELKLGTLSRVLIDGVRLRRSLQVVTNPSRYRSRAVEAFTELVLPWSSL</sequence>
<name>A0A830HAU5_9CHLO</name>
<keyword evidence="5" id="KW-0238">DNA-binding</keyword>
<evidence type="ECO:0000256" key="7">
    <source>
        <dbReference type="SAM" id="MobiDB-lite"/>
    </source>
</evidence>
<dbReference type="InterPro" id="IPR005119">
    <property type="entry name" value="LysR_subst-bd"/>
</dbReference>
<dbReference type="SUPFAM" id="SSF46785">
    <property type="entry name" value="Winged helix' DNA-binding domain"/>
    <property type="match status" value="1"/>
</dbReference>
<keyword evidence="10" id="KW-1185">Reference proteome</keyword>
<dbReference type="InterPro" id="IPR036390">
    <property type="entry name" value="WH_DNA-bd_sf"/>
</dbReference>
<comment type="caution">
    <text evidence="9">The sequence shown here is derived from an EMBL/GenBank/DDBJ whole genome shotgun (WGS) entry which is preliminary data.</text>
</comment>
<evidence type="ECO:0000256" key="5">
    <source>
        <dbReference type="ARBA" id="ARBA00023125"/>
    </source>
</evidence>
<dbReference type="InterPro" id="IPR000847">
    <property type="entry name" value="LysR_HTH_N"/>
</dbReference>
<dbReference type="AlphaFoldDB" id="A0A830HAU5"/>
<dbReference type="CDD" id="cd08420">
    <property type="entry name" value="PBP2_CysL_like"/>
    <property type="match status" value="1"/>
</dbReference>
<feature type="domain" description="HTH lysR-type" evidence="8">
    <location>
        <begin position="176"/>
        <end position="235"/>
    </location>
</feature>
<organism evidence="9 10">
    <name type="scientific">Pycnococcus provasolii</name>
    <dbReference type="NCBI Taxonomy" id="41880"/>
    <lineage>
        <taxon>Eukaryota</taxon>
        <taxon>Viridiplantae</taxon>
        <taxon>Chlorophyta</taxon>
        <taxon>Pseudoscourfieldiophyceae</taxon>
        <taxon>Pseudoscourfieldiales</taxon>
        <taxon>Pycnococcaceae</taxon>
        <taxon>Pycnococcus</taxon>
    </lineage>
</organism>
<protein>
    <recommendedName>
        <fullName evidence="3">Probable RuBisCO transcriptional regulator</fullName>
    </recommendedName>
</protein>
<feature type="region of interest" description="Disordered" evidence="7">
    <location>
        <begin position="76"/>
        <end position="167"/>
    </location>
</feature>
<keyword evidence="6" id="KW-0804">Transcription</keyword>
<dbReference type="PROSITE" id="PS50931">
    <property type="entry name" value="HTH_LYSR"/>
    <property type="match status" value="1"/>
</dbReference>
<dbReference type="EMBL" id="BNJQ01000002">
    <property type="protein sequence ID" value="GHP02177.1"/>
    <property type="molecule type" value="Genomic_DNA"/>
</dbReference>
<feature type="compositionally biased region" description="Polar residues" evidence="7">
    <location>
        <begin position="14"/>
        <end position="23"/>
    </location>
</feature>
<evidence type="ECO:0000256" key="1">
    <source>
        <dbReference type="ARBA" id="ARBA00003782"/>
    </source>
</evidence>
<dbReference type="PANTHER" id="PTHR30126:SF39">
    <property type="entry name" value="HTH-TYPE TRANSCRIPTIONAL REGULATOR CYSL"/>
    <property type="match status" value="1"/>
</dbReference>
<evidence type="ECO:0000256" key="3">
    <source>
        <dbReference type="ARBA" id="ARBA00018907"/>
    </source>
</evidence>